<keyword evidence="5" id="KW-1185">Reference proteome</keyword>
<dbReference type="Proteomes" id="UP000800097">
    <property type="component" value="Unassembled WGS sequence"/>
</dbReference>
<accession>A0A6A6JBY6</accession>
<feature type="compositionally biased region" description="Polar residues" evidence="2">
    <location>
        <begin position="56"/>
        <end position="95"/>
    </location>
</feature>
<feature type="compositionally biased region" description="Polar residues" evidence="2">
    <location>
        <begin position="144"/>
        <end position="170"/>
    </location>
</feature>
<organism evidence="4 5">
    <name type="scientific">Westerdykella ornata</name>
    <dbReference type="NCBI Taxonomy" id="318751"/>
    <lineage>
        <taxon>Eukaryota</taxon>
        <taxon>Fungi</taxon>
        <taxon>Dikarya</taxon>
        <taxon>Ascomycota</taxon>
        <taxon>Pezizomycotina</taxon>
        <taxon>Dothideomycetes</taxon>
        <taxon>Pleosporomycetidae</taxon>
        <taxon>Pleosporales</taxon>
        <taxon>Sporormiaceae</taxon>
        <taxon>Westerdykella</taxon>
    </lineage>
</organism>
<dbReference type="PROSITE" id="PS51719">
    <property type="entry name" value="G_SEPTIN"/>
    <property type="match status" value="1"/>
</dbReference>
<dbReference type="GO" id="GO:0005525">
    <property type="term" value="F:GTP binding"/>
    <property type="evidence" value="ECO:0007669"/>
    <property type="project" value="UniProtKB-KW"/>
</dbReference>
<dbReference type="SUPFAM" id="SSF52540">
    <property type="entry name" value="P-loop containing nucleoside triphosphate hydrolases"/>
    <property type="match status" value="1"/>
</dbReference>
<evidence type="ECO:0000313" key="5">
    <source>
        <dbReference type="Proteomes" id="UP000800097"/>
    </source>
</evidence>
<feature type="compositionally biased region" description="Acidic residues" evidence="2">
    <location>
        <begin position="198"/>
        <end position="211"/>
    </location>
</feature>
<feature type="compositionally biased region" description="Low complexity" evidence="2">
    <location>
        <begin position="12"/>
        <end position="21"/>
    </location>
</feature>
<gene>
    <name evidence="4" type="ORF">EI97DRAFT_403793</name>
</gene>
<dbReference type="PANTHER" id="PTHR18884">
    <property type="entry name" value="SEPTIN"/>
    <property type="match status" value="1"/>
</dbReference>
<feature type="region of interest" description="Disordered" evidence="2">
    <location>
        <begin position="1"/>
        <end position="170"/>
    </location>
</feature>
<proteinExistence type="inferred from homology"/>
<dbReference type="RefSeq" id="XP_033651222.1">
    <property type="nucleotide sequence ID" value="XM_033796515.1"/>
</dbReference>
<evidence type="ECO:0000256" key="2">
    <source>
        <dbReference type="SAM" id="MobiDB-lite"/>
    </source>
</evidence>
<keyword evidence="1" id="KW-0342">GTP-binding</keyword>
<dbReference type="Gene3D" id="3.40.50.300">
    <property type="entry name" value="P-loop containing nucleotide triphosphate hydrolases"/>
    <property type="match status" value="1"/>
</dbReference>
<evidence type="ECO:0000313" key="4">
    <source>
        <dbReference type="EMBL" id="KAF2273683.1"/>
    </source>
</evidence>
<comment type="similarity">
    <text evidence="1">Belongs to the TRAFAC class TrmE-Era-EngA-EngB-Septin-like GTPase superfamily. Septin GTPase family.</text>
</comment>
<keyword evidence="1" id="KW-0547">Nucleotide-binding</keyword>
<feature type="region of interest" description="Disordered" evidence="2">
    <location>
        <begin position="192"/>
        <end position="217"/>
    </location>
</feature>
<feature type="domain" description="Septin-type G" evidence="3">
    <location>
        <begin position="239"/>
        <end position="574"/>
    </location>
</feature>
<dbReference type="AlphaFoldDB" id="A0A6A6JBY6"/>
<dbReference type="InterPro" id="IPR030379">
    <property type="entry name" value="G_SEPTIN_dom"/>
</dbReference>
<dbReference type="EMBL" id="ML986508">
    <property type="protein sequence ID" value="KAF2273683.1"/>
    <property type="molecule type" value="Genomic_DNA"/>
</dbReference>
<reference evidence="4" key="1">
    <citation type="journal article" date="2020" name="Stud. Mycol.">
        <title>101 Dothideomycetes genomes: a test case for predicting lifestyles and emergence of pathogens.</title>
        <authorList>
            <person name="Haridas S."/>
            <person name="Albert R."/>
            <person name="Binder M."/>
            <person name="Bloem J."/>
            <person name="Labutti K."/>
            <person name="Salamov A."/>
            <person name="Andreopoulos B."/>
            <person name="Baker S."/>
            <person name="Barry K."/>
            <person name="Bills G."/>
            <person name="Bluhm B."/>
            <person name="Cannon C."/>
            <person name="Castanera R."/>
            <person name="Culley D."/>
            <person name="Daum C."/>
            <person name="Ezra D."/>
            <person name="Gonzalez J."/>
            <person name="Henrissat B."/>
            <person name="Kuo A."/>
            <person name="Liang C."/>
            <person name="Lipzen A."/>
            <person name="Lutzoni F."/>
            <person name="Magnuson J."/>
            <person name="Mondo S."/>
            <person name="Nolan M."/>
            <person name="Ohm R."/>
            <person name="Pangilinan J."/>
            <person name="Park H.-J."/>
            <person name="Ramirez L."/>
            <person name="Alfaro M."/>
            <person name="Sun H."/>
            <person name="Tritt A."/>
            <person name="Yoshinaga Y."/>
            <person name="Zwiers L.-H."/>
            <person name="Turgeon B."/>
            <person name="Goodwin S."/>
            <person name="Spatafora J."/>
            <person name="Crous P."/>
            <person name="Grigoriev I."/>
        </authorList>
    </citation>
    <scope>NUCLEOTIDE SEQUENCE</scope>
    <source>
        <strain evidence="4">CBS 379.55</strain>
    </source>
</reference>
<evidence type="ECO:0000256" key="1">
    <source>
        <dbReference type="RuleBase" id="RU004560"/>
    </source>
</evidence>
<sequence>MSSPGRVSRALSTSPTTSTPPKSRSARVDQSPAPPPSNNAPTTFFLRSESEMEHSLANSAAAESNGREGNSTYGVQSLEDTLNSAFGVGTATSANGGDEAVEPLLSMKGGSRRRSHSPQMAPGGRRKPASRSPLTRNRAKTSDRIISNPISPFNSGARSPVPNSAMPSTPRSISVLSLKLSDEESEFQECASQAIASSEEDEQEEEEDTQVEDSGSLPQLVMPSIQMPTRRPFTTKGKAMGKLKILIAGEAGVGKTSLIRSIVQLCEDIVHVDPLSPSQSFTSSPPPKAKARRRKREGLTTTRITEIHASTKALPHWWTDMEESGSTRRKSKRKSSTDSVLERNITFVDTPGYGPAASSGDTQSLVVDYVESLLIQTASVASMEDSDVLGVIGGNGGVQVDVVLYLLSPVHDISKDIDYMQRLSALTNVIPIIAKSDTLSPSEIVAIKTSVLARLQATTVRPFFFGKPIEDALLAVQGLPIVAAESTSEPSASLGVSEYPFNFPTYPYAISTNSGQNMETMEASLLMSPDYVQPLLPSELATLVDQVFDPDSIAWLRHSAARKFLSWRRRASLVEDRSPLRGIQQLPSHPRTPSASSVGLTAASQGKYHRSCATNSHNNDLPISGASSLFSSTSPSGVLVPRSNSSFFSNYPSNLPSNMASPLLSHSQPEYGENTIPDLQLSRFTTFAQGQQHLAEVRLAKWATDLQRSLRHERERFEQLQRTERARWLLEKVGEEVREGNIVPMTCSSPITGGSDGQWANWAVVKAADRDSQESISKSGWHAGRQSLDSRDPLGLCRLGDEVRRTGTVLVKILGGVSVLGVLVVAAVRVSGVEGWLVPDGGVWAWLKGVE</sequence>
<feature type="region of interest" description="Disordered" evidence="2">
    <location>
        <begin position="276"/>
        <end position="298"/>
    </location>
</feature>
<dbReference type="OrthoDB" id="4150765at2759"/>
<protein>
    <recommendedName>
        <fullName evidence="3">Septin-type G domain-containing protein</fullName>
    </recommendedName>
</protein>
<dbReference type="Pfam" id="PF00735">
    <property type="entry name" value="Septin"/>
    <property type="match status" value="1"/>
</dbReference>
<evidence type="ECO:0000259" key="3">
    <source>
        <dbReference type="PROSITE" id="PS51719"/>
    </source>
</evidence>
<dbReference type="InterPro" id="IPR027417">
    <property type="entry name" value="P-loop_NTPase"/>
</dbReference>
<name>A0A6A6JBY6_WESOR</name>
<dbReference type="GeneID" id="54549690"/>